<protein>
    <submittedName>
        <fullName evidence="9">DUF421 domain-containing protein</fullName>
    </submittedName>
</protein>
<keyword evidence="3" id="KW-1003">Cell membrane</keyword>
<accession>A0ABW2JZY3</accession>
<dbReference type="InterPro" id="IPR007353">
    <property type="entry name" value="DUF421"/>
</dbReference>
<evidence type="ECO:0000256" key="5">
    <source>
        <dbReference type="ARBA" id="ARBA00022989"/>
    </source>
</evidence>
<keyword evidence="4 7" id="KW-0812">Transmembrane</keyword>
<dbReference type="InterPro" id="IPR023090">
    <property type="entry name" value="UPF0702_alpha/beta_dom_sf"/>
</dbReference>
<dbReference type="PANTHER" id="PTHR34582:SF6">
    <property type="entry name" value="UPF0702 TRANSMEMBRANE PROTEIN YCAP"/>
    <property type="match status" value="1"/>
</dbReference>
<evidence type="ECO:0000256" key="4">
    <source>
        <dbReference type="ARBA" id="ARBA00022692"/>
    </source>
</evidence>
<sequence>MEIVMDGVKVIGRIVTILPLLLVVGLYMGKRSIGELPVFDFLVVLVLGSVVGADIADPNIDHIHTVVAMIVIALLHQFIIFIKLNNKKLGKLLTFEPTVVIYDGKFLFKNMKKVHYAIDNIMQMLREKNVFSVQDVEMAIVEANGRLSVKLKGAKEWAAKEDVGAIVSAAEYDVPVILDGELQRPMLQRLNKNEEWIKSKLLKNNITDAKEVFYGALTPSGTFVYSLKNEDTSVPPIEH</sequence>
<dbReference type="Proteomes" id="UP001596494">
    <property type="component" value="Unassembled WGS sequence"/>
</dbReference>
<feature type="transmembrane region" description="Helical" evidence="7">
    <location>
        <begin position="36"/>
        <end position="56"/>
    </location>
</feature>
<gene>
    <name evidence="9" type="ORF">ACFQMN_01820</name>
</gene>
<organism evidence="9 10">
    <name type="scientific">Halobacillus campisalis</name>
    <dbReference type="NCBI Taxonomy" id="435909"/>
    <lineage>
        <taxon>Bacteria</taxon>
        <taxon>Bacillati</taxon>
        <taxon>Bacillota</taxon>
        <taxon>Bacilli</taxon>
        <taxon>Bacillales</taxon>
        <taxon>Bacillaceae</taxon>
        <taxon>Halobacillus</taxon>
    </lineage>
</organism>
<comment type="caution">
    <text evidence="9">The sequence shown here is derived from an EMBL/GenBank/DDBJ whole genome shotgun (WGS) entry which is preliminary data.</text>
</comment>
<dbReference type="Pfam" id="PF04239">
    <property type="entry name" value="DUF421"/>
    <property type="match status" value="1"/>
</dbReference>
<name>A0ABW2JZY3_9BACI</name>
<dbReference type="PANTHER" id="PTHR34582">
    <property type="entry name" value="UPF0702 TRANSMEMBRANE PROTEIN YCAP"/>
    <property type="match status" value="1"/>
</dbReference>
<dbReference type="EMBL" id="JBHTBY010000001">
    <property type="protein sequence ID" value="MFC7319622.1"/>
    <property type="molecule type" value="Genomic_DNA"/>
</dbReference>
<feature type="transmembrane region" description="Helical" evidence="7">
    <location>
        <begin position="12"/>
        <end position="29"/>
    </location>
</feature>
<evidence type="ECO:0000259" key="8">
    <source>
        <dbReference type="Pfam" id="PF04239"/>
    </source>
</evidence>
<evidence type="ECO:0000256" key="3">
    <source>
        <dbReference type="ARBA" id="ARBA00022475"/>
    </source>
</evidence>
<evidence type="ECO:0000256" key="1">
    <source>
        <dbReference type="ARBA" id="ARBA00004651"/>
    </source>
</evidence>
<feature type="domain" description="YetF C-terminal" evidence="8">
    <location>
        <begin position="85"/>
        <end position="216"/>
    </location>
</feature>
<reference evidence="10" key="1">
    <citation type="journal article" date="2019" name="Int. J. Syst. Evol. Microbiol.">
        <title>The Global Catalogue of Microorganisms (GCM) 10K type strain sequencing project: providing services to taxonomists for standard genome sequencing and annotation.</title>
        <authorList>
            <consortium name="The Broad Institute Genomics Platform"/>
            <consortium name="The Broad Institute Genome Sequencing Center for Infectious Disease"/>
            <person name="Wu L."/>
            <person name="Ma J."/>
        </authorList>
    </citation>
    <scope>NUCLEOTIDE SEQUENCE [LARGE SCALE GENOMIC DNA]</scope>
    <source>
        <strain evidence="10">CCUG 73951</strain>
    </source>
</reference>
<evidence type="ECO:0000256" key="7">
    <source>
        <dbReference type="SAM" id="Phobius"/>
    </source>
</evidence>
<evidence type="ECO:0000313" key="9">
    <source>
        <dbReference type="EMBL" id="MFC7319622.1"/>
    </source>
</evidence>
<comment type="subcellular location">
    <subcellularLocation>
        <location evidence="1">Cell membrane</location>
        <topology evidence="1">Multi-pass membrane protein</topology>
    </subcellularLocation>
</comment>
<proteinExistence type="inferred from homology"/>
<keyword evidence="6 7" id="KW-0472">Membrane</keyword>
<evidence type="ECO:0000256" key="6">
    <source>
        <dbReference type="ARBA" id="ARBA00023136"/>
    </source>
</evidence>
<keyword evidence="5 7" id="KW-1133">Transmembrane helix</keyword>
<dbReference type="RefSeq" id="WP_289215416.1">
    <property type="nucleotide sequence ID" value="NZ_JAPVRC010000003.1"/>
</dbReference>
<keyword evidence="10" id="KW-1185">Reference proteome</keyword>
<dbReference type="Gene3D" id="3.30.240.20">
    <property type="entry name" value="bsu07140 like domains"/>
    <property type="match status" value="2"/>
</dbReference>
<comment type="similarity">
    <text evidence="2">Belongs to the UPF0702 family.</text>
</comment>
<feature type="transmembrane region" description="Helical" evidence="7">
    <location>
        <begin position="62"/>
        <end position="82"/>
    </location>
</feature>
<evidence type="ECO:0000313" key="10">
    <source>
        <dbReference type="Proteomes" id="UP001596494"/>
    </source>
</evidence>
<evidence type="ECO:0000256" key="2">
    <source>
        <dbReference type="ARBA" id="ARBA00006448"/>
    </source>
</evidence>